<dbReference type="EMBL" id="JBHTHZ010000014">
    <property type="protein sequence ID" value="MFD0795440.1"/>
    <property type="molecule type" value="Genomic_DNA"/>
</dbReference>
<organism evidence="1 2">
    <name type="scientific">Mucilaginibacter litoreus</name>
    <dbReference type="NCBI Taxonomy" id="1048221"/>
    <lineage>
        <taxon>Bacteria</taxon>
        <taxon>Pseudomonadati</taxon>
        <taxon>Bacteroidota</taxon>
        <taxon>Sphingobacteriia</taxon>
        <taxon>Sphingobacteriales</taxon>
        <taxon>Sphingobacteriaceae</taxon>
        <taxon>Mucilaginibacter</taxon>
    </lineage>
</organism>
<reference evidence="2" key="1">
    <citation type="journal article" date="2019" name="Int. J. Syst. Evol. Microbiol.">
        <title>The Global Catalogue of Microorganisms (GCM) 10K type strain sequencing project: providing services to taxonomists for standard genome sequencing and annotation.</title>
        <authorList>
            <consortium name="The Broad Institute Genomics Platform"/>
            <consortium name="The Broad Institute Genome Sequencing Center for Infectious Disease"/>
            <person name="Wu L."/>
            <person name="Ma J."/>
        </authorList>
    </citation>
    <scope>NUCLEOTIDE SEQUENCE [LARGE SCALE GENOMIC DNA]</scope>
    <source>
        <strain evidence="2">CCUG 61484</strain>
    </source>
</reference>
<dbReference type="Proteomes" id="UP001597010">
    <property type="component" value="Unassembled WGS sequence"/>
</dbReference>
<name>A0ABW3AWZ6_9SPHI</name>
<sequence>MAHPEDIAQAAFEELSELAFTGKSVRYVVSDERKISDIAAIIGKAIGKPDLKWATFTDKEAFEGMVGAGLGEDVARNLVDMGKAVADGRSREDYDRHKPAFGKVKLEDFARDFAKVYAHE</sequence>
<comment type="caution">
    <text evidence="1">The sequence shown here is derived from an EMBL/GenBank/DDBJ whole genome shotgun (WGS) entry which is preliminary data.</text>
</comment>
<evidence type="ECO:0000313" key="2">
    <source>
        <dbReference type="Proteomes" id="UP001597010"/>
    </source>
</evidence>
<dbReference type="Gene3D" id="3.90.25.10">
    <property type="entry name" value="UDP-galactose 4-epimerase, domain 1"/>
    <property type="match status" value="1"/>
</dbReference>
<evidence type="ECO:0008006" key="3">
    <source>
        <dbReference type="Google" id="ProtNLM"/>
    </source>
</evidence>
<dbReference type="Gene3D" id="3.40.50.720">
    <property type="entry name" value="NAD(P)-binding Rossmann-like Domain"/>
    <property type="match status" value="1"/>
</dbReference>
<dbReference type="RefSeq" id="WP_377117842.1">
    <property type="nucleotide sequence ID" value="NZ_JBHTHZ010000014.1"/>
</dbReference>
<keyword evidence="2" id="KW-1185">Reference proteome</keyword>
<proteinExistence type="predicted"/>
<accession>A0ABW3AWZ6</accession>
<gene>
    <name evidence="1" type="ORF">ACFQZX_17595</name>
</gene>
<protein>
    <recommendedName>
        <fullName evidence="3">NmrA-like family protein</fullName>
    </recommendedName>
</protein>
<evidence type="ECO:0000313" key="1">
    <source>
        <dbReference type="EMBL" id="MFD0795440.1"/>
    </source>
</evidence>